<gene>
    <name evidence="1" type="primary">RvY_02867</name>
    <name evidence="1" type="synonym">RvY_02867.2</name>
    <name evidence="1" type="ORF">RvY_02867-2</name>
</gene>
<feature type="non-terminal residue" evidence="1">
    <location>
        <position position="1"/>
    </location>
</feature>
<name>A0A1D1UPY5_RAMVA</name>
<protein>
    <submittedName>
        <fullName evidence="1">Uncharacterized protein</fullName>
    </submittedName>
</protein>
<accession>A0A1D1UPY5</accession>
<organism evidence="1 2">
    <name type="scientific">Ramazzottius varieornatus</name>
    <name type="common">Water bear</name>
    <name type="synonym">Tardigrade</name>
    <dbReference type="NCBI Taxonomy" id="947166"/>
    <lineage>
        <taxon>Eukaryota</taxon>
        <taxon>Metazoa</taxon>
        <taxon>Ecdysozoa</taxon>
        <taxon>Tardigrada</taxon>
        <taxon>Eutardigrada</taxon>
        <taxon>Parachela</taxon>
        <taxon>Hypsibioidea</taxon>
        <taxon>Ramazzottiidae</taxon>
        <taxon>Ramazzottius</taxon>
    </lineage>
</organism>
<dbReference type="OrthoDB" id="7433202at2759"/>
<comment type="caution">
    <text evidence="1">The sequence shown here is derived from an EMBL/GenBank/DDBJ whole genome shotgun (WGS) entry which is preliminary data.</text>
</comment>
<dbReference type="AlphaFoldDB" id="A0A1D1UPY5"/>
<proteinExistence type="predicted"/>
<keyword evidence="2" id="KW-1185">Reference proteome</keyword>
<dbReference type="Proteomes" id="UP000186922">
    <property type="component" value="Unassembled WGS sequence"/>
</dbReference>
<evidence type="ECO:0000313" key="1">
    <source>
        <dbReference type="EMBL" id="GAU90455.1"/>
    </source>
</evidence>
<sequence length="270" mass="29793">LGQASSQECPREPRYTASDNHIARLIAVSDSNSGSWHQALPSLPLDSLLDSNSSRIGVGLRLGAKLSRAHKCRCGANVDGYGQHGLSCSFSGGRYSRHSALNESLKRALTLAQISAILDPPGIFRKNKRRPDGMTQVPWKNGKELVWDVGVVDTLTNFAMSLWKPDQLLMLPKRERFPSIEISEVSFCSALLVWSPLGHRPCATKLFEAIGRNTMEVTGESRSFTFVKQRVSINIQRANPYSVFSTLQDTKGLDELVFVLDVKNGKSVHV</sequence>
<evidence type="ECO:0000313" key="2">
    <source>
        <dbReference type="Proteomes" id="UP000186922"/>
    </source>
</evidence>
<reference evidence="1 2" key="1">
    <citation type="journal article" date="2016" name="Nat. Commun.">
        <title>Extremotolerant tardigrade genome and improved radiotolerance of human cultured cells by tardigrade-unique protein.</title>
        <authorList>
            <person name="Hashimoto T."/>
            <person name="Horikawa D.D."/>
            <person name="Saito Y."/>
            <person name="Kuwahara H."/>
            <person name="Kozuka-Hata H."/>
            <person name="Shin-I T."/>
            <person name="Minakuchi Y."/>
            <person name="Ohishi K."/>
            <person name="Motoyama A."/>
            <person name="Aizu T."/>
            <person name="Enomoto A."/>
            <person name="Kondo K."/>
            <person name="Tanaka S."/>
            <person name="Hara Y."/>
            <person name="Koshikawa S."/>
            <person name="Sagara H."/>
            <person name="Miura T."/>
            <person name="Yokobori S."/>
            <person name="Miyagawa K."/>
            <person name="Suzuki Y."/>
            <person name="Kubo T."/>
            <person name="Oyama M."/>
            <person name="Kohara Y."/>
            <person name="Fujiyama A."/>
            <person name="Arakawa K."/>
            <person name="Katayama T."/>
            <person name="Toyoda A."/>
            <person name="Kunieda T."/>
        </authorList>
    </citation>
    <scope>NUCLEOTIDE SEQUENCE [LARGE SCALE GENOMIC DNA]</scope>
    <source>
        <strain evidence="1 2">YOKOZUNA-1</strain>
    </source>
</reference>
<dbReference type="EMBL" id="BDGG01000001">
    <property type="protein sequence ID" value="GAU90455.1"/>
    <property type="molecule type" value="Genomic_DNA"/>
</dbReference>